<dbReference type="KEGG" id="bha:BH2152"/>
<evidence type="ECO:0000259" key="2">
    <source>
        <dbReference type="Pfam" id="PF13751"/>
    </source>
</evidence>
<reference evidence="3 4" key="1">
    <citation type="journal article" date="2000" name="Nucleic Acids Res.">
        <title>Complete genome sequence of the alkaliphilic bacterium Bacillus halodurans and genomic sequence comparison with Bacillus subtilis.</title>
        <authorList>
            <person name="Takami H."/>
            <person name="Nakasone K."/>
            <person name="Takaki Y."/>
            <person name="Maeno G."/>
            <person name="Sasaki R."/>
            <person name="Masui N."/>
            <person name="Fuji F."/>
            <person name="Hirama C."/>
            <person name="Nakamura Y."/>
            <person name="Ogasawara N."/>
            <person name="Kuhara S."/>
            <person name="Horikoshi K."/>
        </authorList>
    </citation>
    <scope>NUCLEOTIDE SEQUENCE [LARGE SCALE GENOMIC DNA]</scope>
    <source>
        <strain evidence="4">ATCC BAA-125 / DSM 18197 / FERM 7344 / JCM 9153 / C-125</strain>
    </source>
</reference>
<dbReference type="HOGENOM" id="CLU_1607561_0_0_9"/>
<dbReference type="STRING" id="272558.gene:10728050"/>
<dbReference type="PANTHER" id="PTHR33408">
    <property type="entry name" value="TRANSPOSASE"/>
    <property type="match status" value="1"/>
</dbReference>
<dbReference type="PIR" id="H83918">
    <property type="entry name" value="H83918"/>
</dbReference>
<dbReference type="AlphaFoldDB" id="Q9KAY4"/>
<dbReference type="Pfam" id="PF13751">
    <property type="entry name" value="DDE_Tnp_1_6"/>
    <property type="match status" value="1"/>
</dbReference>
<dbReference type="PANTHER" id="PTHR33408:SF2">
    <property type="entry name" value="TRANSPOSASE DDE DOMAIN-CONTAINING PROTEIN"/>
    <property type="match status" value="1"/>
</dbReference>
<feature type="compositionally biased region" description="Basic and acidic residues" evidence="1">
    <location>
        <begin position="124"/>
        <end position="136"/>
    </location>
</feature>
<dbReference type="EMBL" id="BA000004">
    <property type="protein sequence ID" value="BAB05871.1"/>
    <property type="molecule type" value="Genomic_DNA"/>
</dbReference>
<protein>
    <submittedName>
        <fullName evidence="3">BH2152 protein</fullName>
    </submittedName>
</protein>
<evidence type="ECO:0000256" key="1">
    <source>
        <dbReference type="SAM" id="MobiDB-lite"/>
    </source>
</evidence>
<proteinExistence type="predicted"/>
<dbReference type="InterPro" id="IPR025668">
    <property type="entry name" value="Tnp_DDE_dom"/>
</dbReference>
<evidence type="ECO:0000313" key="4">
    <source>
        <dbReference type="Proteomes" id="UP000001258"/>
    </source>
</evidence>
<feature type="compositionally biased region" description="Basic and acidic residues" evidence="1">
    <location>
        <begin position="51"/>
        <end position="61"/>
    </location>
</feature>
<feature type="region of interest" description="Disordered" evidence="1">
    <location>
        <begin position="124"/>
        <end position="165"/>
    </location>
</feature>
<name>Q9KAY4_HALH5</name>
<organism evidence="3 4">
    <name type="scientific">Halalkalibacterium halodurans (strain ATCC BAA-125 / DSM 18197 / FERM 7344 / JCM 9153 / C-125)</name>
    <name type="common">Bacillus halodurans</name>
    <dbReference type="NCBI Taxonomy" id="272558"/>
    <lineage>
        <taxon>Bacteria</taxon>
        <taxon>Bacillati</taxon>
        <taxon>Bacillota</taxon>
        <taxon>Bacilli</taxon>
        <taxon>Bacillales</taxon>
        <taxon>Bacillaceae</taxon>
        <taxon>Halalkalibacterium (ex Joshi et al. 2022)</taxon>
    </lineage>
</organism>
<dbReference type="eggNOG" id="COG3666">
    <property type="taxonomic scope" value="Bacteria"/>
</dbReference>
<accession>Q9KAY4</accession>
<feature type="region of interest" description="Disordered" evidence="1">
    <location>
        <begin position="40"/>
        <end position="75"/>
    </location>
</feature>
<feature type="domain" description="Transposase DDE" evidence="2">
    <location>
        <begin position="78"/>
        <end position="164"/>
    </location>
</feature>
<gene>
    <name evidence="3" type="ordered locus">BH2152</name>
</gene>
<keyword evidence="4" id="KW-1185">Reference proteome</keyword>
<dbReference type="Proteomes" id="UP000001258">
    <property type="component" value="Chromosome"/>
</dbReference>
<sequence length="165" mass="19258">MRRLLCLFVRNRDLSDAFTTGTSATSTHAHFVCIRRPIRGTGTDRKRRTDRRNDRPEEESTKTSGQTAPDATFMRMKDDHMKNGRLKAGYNWQIGTQGPFKPECTKTRGNRQVHYNPVYEELKAEQHQKRKSEEGRTLYQKRKKDVESVFGHGKQNLGFRRLSSR</sequence>
<evidence type="ECO:0000313" key="3">
    <source>
        <dbReference type="EMBL" id="BAB05871.1"/>
    </source>
</evidence>